<dbReference type="PROSITE" id="PS50005">
    <property type="entry name" value="TPR"/>
    <property type="match status" value="1"/>
</dbReference>
<organism evidence="4 5">
    <name type="scientific">Paenimyroides marinum</name>
    <dbReference type="NCBI Taxonomy" id="1159016"/>
    <lineage>
        <taxon>Bacteria</taxon>
        <taxon>Pseudomonadati</taxon>
        <taxon>Bacteroidota</taxon>
        <taxon>Flavobacteriia</taxon>
        <taxon>Flavobacteriales</taxon>
        <taxon>Flavobacteriaceae</taxon>
        <taxon>Paenimyroides</taxon>
    </lineage>
</organism>
<keyword evidence="2" id="KW-1133">Transmembrane helix</keyword>
<protein>
    <submittedName>
        <fullName evidence="4">Tetratricopeptide repeat-containing protein</fullName>
    </submittedName>
</protein>
<dbReference type="GO" id="GO:0003700">
    <property type="term" value="F:DNA-binding transcription factor activity"/>
    <property type="evidence" value="ECO:0007669"/>
    <property type="project" value="InterPro"/>
</dbReference>
<feature type="repeat" description="TPR" evidence="1">
    <location>
        <begin position="146"/>
        <end position="179"/>
    </location>
</feature>
<keyword evidence="5" id="KW-1185">Reference proteome</keyword>
<name>A0A1H6J4Q0_9FLAO</name>
<dbReference type="InterPro" id="IPR018060">
    <property type="entry name" value="HTH_AraC"/>
</dbReference>
<dbReference type="InterPro" id="IPR011990">
    <property type="entry name" value="TPR-like_helical_dom_sf"/>
</dbReference>
<dbReference type="OrthoDB" id="5295174at2"/>
<evidence type="ECO:0000256" key="1">
    <source>
        <dbReference type="PROSITE-ProRule" id="PRU00339"/>
    </source>
</evidence>
<evidence type="ECO:0000313" key="4">
    <source>
        <dbReference type="EMBL" id="SEH53802.1"/>
    </source>
</evidence>
<dbReference type="SUPFAM" id="SSF48452">
    <property type="entry name" value="TPR-like"/>
    <property type="match status" value="1"/>
</dbReference>
<feature type="transmembrane region" description="Helical" evidence="2">
    <location>
        <begin position="383"/>
        <end position="403"/>
    </location>
</feature>
<keyword evidence="1" id="KW-0802">TPR repeat</keyword>
<dbReference type="PROSITE" id="PS01124">
    <property type="entry name" value="HTH_ARAC_FAMILY_2"/>
    <property type="match status" value="1"/>
</dbReference>
<dbReference type="RefSeq" id="WP_091095118.1">
    <property type="nucleotide sequence ID" value="NZ_FNXE01000001.1"/>
</dbReference>
<dbReference type="Proteomes" id="UP000199634">
    <property type="component" value="Unassembled WGS sequence"/>
</dbReference>
<dbReference type="STRING" id="1159016.SAMN02927937_00049"/>
<dbReference type="Gene3D" id="1.25.40.10">
    <property type="entry name" value="Tetratricopeptide repeat domain"/>
    <property type="match status" value="1"/>
</dbReference>
<dbReference type="SMART" id="SM00342">
    <property type="entry name" value="HTH_ARAC"/>
    <property type="match status" value="1"/>
</dbReference>
<dbReference type="AlphaFoldDB" id="A0A1H6J4Q0"/>
<evidence type="ECO:0000259" key="3">
    <source>
        <dbReference type="PROSITE" id="PS01124"/>
    </source>
</evidence>
<dbReference type="Gene3D" id="1.10.10.60">
    <property type="entry name" value="Homeodomain-like"/>
    <property type="match status" value="2"/>
</dbReference>
<dbReference type="SMART" id="SM00028">
    <property type="entry name" value="TPR"/>
    <property type="match status" value="3"/>
</dbReference>
<accession>A0A1H6J4Q0</accession>
<reference evidence="4 5" key="1">
    <citation type="submission" date="2016-10" db="EMBL/GenBank/DDBJ databases">
        <authorList>
            <person name="de Groot N.N."/>
        </authorList>
    </citation>
    <scope>NUCLEOTIDE SEQUENCE [LARGE SCALE GENOMIC DNA]</scope>
    <source>
        <strain evidence="4 5">CGMCC 1.10825</strain>
    </source>
</reference>
<dbReference type="GO" id="GO:0043565">
    <property type="term" value="F:sequence-specific DNA binding"/>
    <property type="evidence" value="ECO:0007669"/>
    <property type="project" value="InterPro"/>
</dbReference>
<sequence>MLKYYFFLVLFLVFFSVNGQSFLKYNEDSFTFKQLNDTLNVANREDGSYRFFLQLYLNKAKKEQHTAHLFEAYYKLSGYEPSAKIAHIYIDSLFNVAKKLPEFYYIRALQTKATNYYYEKDYINSLKYELLALDKIDKEKEPYVYYKSIYGIGLVYFHIQEYDKAYQYFNQARMYYQKSTDYSHVQGYFNSLYREAFALYYLNNYAESTNLIQTGLNKKNLLRADDVAYKLSYFNYVLALNMYREKHYTESVALLKNQIDAIGSKNDFANLATLYYYMGLNYQQLNNKENAVVYFKKTDAIFKDHKYSNPEIKEAYTYLINHYRTQNNVNEELFYTNRMIEVMQYLQKEYQSLSGTLHYKFDIQELLADKERLEKDLNKQGIFTLYIALAGGAIVLLLFTIAIRNSRKKRMYLKNYNNLLKERRVQQEPDTVENDELYNIVTINQTEELAGYQWARYSETVVETEETKENNHFSKKIWDELTQRVTTFEEEKQFLRCITLNDLATEWNSNRTYISKYINQTKAKQFTDYLNDLRIDYFLKASVTDKKWYKLKIEAIARELGFTSARSFSSAFLKKTKISPSFYLKKEKEKENLKEKQPFIAIEASQVS</sequence>
<gene>
    <name evidence="4" type="ORF">SAMN02927937_00049</name>
</gene>
<evidence type="ECO:0000313" key="5">
    <source>
        <dbReference type="Proteomes" id="UP000199634"/>
    </source>
</evidence>
<keyword evidence="2" id="KW-0812">Transmembrane</keyword>
<dbReference type="EMBL" id="FNXE01000001">
    <property type="protein sequence ID" value="SEH53802.1"/>
    <property type="molecule type" value="Genomic_DNA"/>
</dbReference>
<dbReference type="InterPro" id="IPR019734">
    <property type="entry name" value="TPR_rpt"/>
</dbReference>
<evidence type="ECO:0000256" key="2">
    <source>
        <dbReference type="SAM" id="Phobius"/>
    </source>
</evidence>
<proteinExistence type="predicted"/>
<feature type="domain" description="HTH araC/xylS-type" evidence="3">
    <location>
        <begin position="483"/>
        <end position="586"/>
    </location>
</feature>
<keyword evidence="2" id="KW-0472">Membrane</keyword>